<protein>
    <submittedName>
        <fullName evidence="2">Uncharacterized protein</fullName>
    </submittedName>
</protein>
<feature type="transmembrane region" description="Helical" evidence="1">
    <location>
        <begin position="53"/>
        <end position="73"/>
    </location>
</feature>
<dbReference type="EMBL" id="JARJCM010000148">
    <property type="protein sequence ID" value="KAJ7025810.1"/>
    <property type="molecule type" value="Genomic_DNA"/>
</dbReference>
<name>A0AAD6SGS4_9AGAR</name>
<feature type="transmembrane region" description="Helical" evidence="1">
    <location>
        <begin position="21"/>
        <end position="47"/>
    </location>
</feature>
<dbReference type="AlphaFoldDB" id="A0AAD6SGS4"/>
<accession>A0AAD6SGS4</accession>
<proteinExistence type="predicted"/>
<keyword evidence="1" id="KW-0472">Membrane</keyword>
<evidence type="ECO:0000256" key="1">
    <source>
        <dbReference type="SAM" id="Phobius"/>
    </source>
</evidence>
<gene>
    <name evidence="2" type="ORF">C8F04DRAFT_1268797</name>
</gene>
<keyword evidence="1" id="KW-1133">Transmembrane helix</keyword>
<evidence type="ECO:0000313" key="2">
    <source>
        <dbReference type="EMBL" id="KAJ7025810.1"/>
    </source>
</evidence>
<keyword evidence="1" id="KW-0812">Transmembrane</keyword>
<organism evidence="2 3">
    <name type="scientific">Mycena alexandri</name>
    <dbReference type="NCBI Taxonomy" id="1745969"/>
    <lineage>
        <taxon>Eukaryota</taxon>
        <taxon>Fungi</taxon>
        <taxon>Dikarya</taxon>
        <taxon>Basidiomycota</taxon>
        <taxon>Agaricomycotina</taxon>
        <taxon>Agaricomycetes</taxon>
        <taxon>Agaricomycetidae</taxon>
        <taxon>Agaricales</taxon>
        <taxon>Marasmiineae</taxon>
        <taxon>Mycenaceae</taxon>
        <taxon>Mycena</taxon>
    </lineage>
</organism>
<comment type="caution">
    <text evidence="2">The sequence shown here is derived from an EMBL/GenBank/DDBJ whole genome shotgun (WGS) entry which is preliminary data.</text>
</comment>
<sequence length="114" mass="12753">MSYGTFGPDNSPVYRREASPIYLAVLLLSELIVNTIASFFILVFLLYLARIEYAPVLALQVTFGFTCLVFALFEAATALCHAYIARDYQVDGEITLKRRSIEDTEAGMVPDCEK</sequence>
<dbReference type="Proteomes" id="UP001218188">
    <property type="component" value="Unassembled WGS sequence"/>
</dbReference>
<reference evidence="2" key="1">
    <citation type="submission" date="2023-03" db="EMBL/GenBank/DDBJ databases">
        <title>Massive genome expansion in bonnet fungi (Mycena s.s.) driven by repeated elements and novel gene families across ecological guilds.</title>
        <authorList>
            <consortium name="Lawrence Berkeley National Laboratory"/>
            <person name="Harder C.B."/>
            <person name="Miyauchi S."/>
            <person name="Viragh M."/>
            <person name="Kuo A."/>
            <person name="Thoen E."/>
            <person name="Andreopoulos B."/>
            <person name="Lu D."/>
            <person name="Skrede I."/>
            <person name="Drula E."/>
            <person name="Henrissat B."/>
            <person name="Morin E."/>
            <person name="Kohler A."/>
            <person name="Barry K."/>
            <person name="LaButti K."/>
            <person name="Morin E."/>
            <person name="Salamov A."/>
            <person name="Lipzen A."/>
            <person name="Mereny Z."/>
            <person name="Hegedus B."/>
            <person name="Baldrian P."/>
            <person name="Stursova M."/>
            <person name="Weitz H."/>
            <person name="Taylor A."/>
            <person name="Grigoriev I.V."/>
            <person name="Nagy L.G."/>
            <person name="Martin F."/>
            <person name="Kauserud H."/>
        </authorList>
    </citation>
    <scope>NUCLEOTIDE SEQUENCE</scope>
    <source>
        <strain evidence="2">CBHHK200</strain>
    </source>
</reference>
<evidence type="ECO:0000313" key="3">
    <source>
        <dbReference type="Proteomes" id="UP001218188"/>
    </source>
</evidence>
<keyword evidence="3" id="KW-1185">Reference proteome</keyword>